<dbReference type="GeneTree" id="ENSGT01070000255540"/>
<evidence type="ECO:0000256" key="1">
    <source>
        <dbReference type="ARBA" id="ARBA00004613"/>
    </source>
</evidence>
<keyword evidence="8" id="KW-1185">Reference proteome</keyword>
<evidence type="ECO:0000313" key="7">
    <source>
        <dbReference type="Ensembl" id="ENSLLEP00000045407.1"/>
    </source>
</evidence>
<dbReference type="GO" id="GO:0005615">
    <property type="term" value="C:extracellular space"/>
    <property type="evidence" value="ECO:0007669"/>
    <property type="project" value="UniProtKB-KW"/>
</dbReference>
<sequence>MKIKKISFHMNFLLFLVMMCLAQSHGGHTKCKLPSQEHLKHRLLRMAPNALLYLDNQNITPDVTLKTCPLNVNQSSDRIQDRSISPWSYRYNEDPDRYPQKIPEAYCLCKGCVSLHNKQTTSMVSEPFFKEVMVLVKTSKCKREKVVYKHRSIKIAQFCICRFH</sequence>
<dbReference type="GO" id="GO:0005125">
    <property type="term" value="F:cytokine activity"/>
    <property type="evidence" value="ECO:0007669"/>
    <property type="project" value="UniProtKB-KW"/>
</dbReference>
<evidence type="ECO:0000256" key="4">
    <source>
        <dbReference type="ARBA" id="ARBA00022525"/>
    </source>
</evidence>
<reference evidence="7" key="1">
    <citation type="submission" date="2025-08" db="UniProtKB">
        <authorList>
            <consortium name="Ensembl"/>
        </authorList>
    </citation>
    <scope>IDENTIFICATION</scope>
</reference>
<dbReference type="OrthoDB" id="6038945at2759"/>
<reference evidence="7" key="2">
    <citation type="submission" date="2025-09" db="UniProtKB">
        <authorList>
            <consortium name="Ensembl"/>
        </authorList>
    </citation>
    <scope>IDENTIFICATION</scope>
</reference>
<keyword evidence="5 6" id="KW-0732">Signal</keyword>
<dbReference type="GO" id="GO:0006954">
    <property type="term" value="P:inflammatory response"/>
    <property type="evidence" value="ECO:0007669"/>
    <property type="project" value="InterPro"/>
</dbReference>
<evidence type="ECO:0000313" key="8">
    <source>
        <dbReference type="Proteomes" id="UP000694569"/>
    </source>
</evidence>
<proteinExistence type="inferred from homology"/>
<feature type="signal peptide" evidence="6">
    <location>
        <begin position="1"/>
        <end position="22"/>
    </location>
</feature>
<evidence type="ECO:0000256" key="3">
    <source>
        <dbReference type="ARBA" id="ARBA00022514"/>
    </source>
</evidence>
<feature type="chain" id="PRO_5034973940" evidence="6">
    <location>
        <begin position="23"/>
        <end position="164"/>
    </location>
</feature>
<dbReference type="SUPFAM" id="SSF57501">
    <property type="entry name" value="Cystine-knot cytokines"/>
    <property type="match status" value="1"/>
</dbReference>
<evidence type="ECO:0000256" key="6">
    <source>
        <dbReference type="SAM" id="SignalP"/>
    </source>
</evidence>
<organism evidence="7 8">
    <name type="scientific">Leptobrachium leishanense</name>
    <name type="common">Leishan spiny toad</name>
    <dbReference type="NCBI Taxonomy" id="445787"/>
    <lineage>
        <taxon>Eukaryota</taxon>
        <taxon>Metazoa</taxon>
        <taxon>Chordata</taxon>
        <taxon>Craniata</taxon>
        <taxon>Vertebrata</taxon>
        <taxon>Euteleostomi</taxon>
        <taxon>Amphibia</taxon>
        <taxon>Batrachia</taxon>
        <taxon>Anura</taxon>
        <taxon>Pelobatoidea</taxon>
        <taxon>Megophryidae</taxon>
        <taxon>Leptobrachium</taxon>
    </lineage>
</organism>
<dbReference type="AlphaFoldDB" id="A0A8C5QZW7"/>
<dbReference type="InterPro" id="IPR020440">
    <property type="entry name" value="IL-17_chr"/>
</dbReference>
<dbReference type="Gene3D" id="2.10.90.10">
    <property type="entry name" value="Cystine-knot cytokines"/>
    <property type="match status" value="1"/>
</dbReference>
<comment type="similarity">
    <text evidence="2">Belongs to the IL-17 family.</text>
</comment>
<dbReference type="InterPro" id="IPR029034">
    <property type="entry name" value="Cystine-knot_cytokine"/>
</dbReference>
<protein>
    <submittedName>
        <fullName evidence="7">Uncharacterized protein</fullName>
    </submittedName>
</protein>
<comment type="subcellular location">
    <subcellularLocation>
        <location evidence="1">Secreted</location>
    </subcellularLocation>
</comment>
<evidence type="ECO:0000256" key="2">
    <source>
        <dbReference type="ARBA" id="ARBA00007236"/>
    </source>
</evidence>
<dbReference type="InterPro" id="IPR010345">
    <property type="entry name" value="IL-17_fam"/>
</dbReference>
<name>A0A8C5QZW7_9ANUR</name>
<keyword evidence="3" id="KW-0202">Cytokine</keyword>
<dbReference type="PRINTS" id="PR01932">
    <property type="entry name" value="INTRLEUKIN17"/>
</dbReference>
<dbReference type="Pfam" id="PF06083">
    <property type="entry name" value="IL17"/>
    <property type="match status" value="1"/>
</dbReference>
<keyword evidence="4" id="KW-0964">Secreted</keyword>
<dbReference type="Proteomes" id="UP000694569">
    <property type="component" value="Unplaced"/>
</dbReference>
<accession>A0A8C5QZW7</accession>
<dbReference type="Ensembl" id="ENSLLET00000047222.1">
    <property type="protein sequence ID" value="ENSLLEP00000045407.1"/>
    <property type="gene ID" value="ENSLLEG00000028809.1"/>
</dbReference>
<evidence type="ECO:0000256" key="5">
    <source>
        <dbReference type="ARBA" id="ARBA00022729"/>
    </source>
</evidence>